<accession>A0A2U3L7L8</accession>
<evidence type="ECO:0000313" key="2">
    <source>
        <dbReference type="EMBL" id="SPF47749.1"/>
    </source>
</evidence>
<sequence length="99" mass="10799">MVARTDCAVELRSTGQPGAAVPTQLFPKTETLPKRDGEGPEVMCEGQEVTRTHGKRWPKHGRGGCRPAQRREHAGNHTFVPGMARACHFPFSGSELDCS</sequence>
<dbReference type="AlphaFoldDB" id="A0A2U3L7L8"/>
<protein>
    <submittedName>
        <fullName evidence="2">Uncharacterized protein</fullName>
    </submittedName>
</protein>
<name>A0A2U3L7L8_9BACT</name>
<dbReference type="EMBL" id="OMOD01000174">
    <property type="protein sequence ID" value="SPF47749.1"/>
    <property type="molecule type" value="Genomic_DNA"/>
</dbReference>
<gene>
    <name evidence="2" type="ORF">SBA1_770013</name>
</gene>
<feature type="region of interest" description="Disordered" evidence="1">
    <location>
        <begin position="48"/>
        <end position="72"/>
    </location>
</feature>
<evidence type="ECO:0000256" key="1">
    <source>
        <dbReference type="SAM" id="MobiDB-lite"/>
    </source>
</evidence>
<reference evidence="3" key="1">
    <citation type="submission" date="2018-02" db="EMBL/GenBank/DDBJ databases">
        <authorList>
            <person name="Hausmann B."/>
        </authorList>
    </citation>
    <scope>NUCLEOTIDE SEQUENCE [LARGE SCALE GENOMIC DNA]</scope>
    <source>
        <strain evidence="3">Peat soil MAG SbA1</strain>
    </source>
</reference>
<feature type="compositionally biased region" description="Basic residues" evidence="1">
    <location>
        <begin position="52"/>
        <end position="63"/>
    </location>
</feature>
<organism evidence="2 3">
    <name type="scientific">Candidatus Sulfotelmatobacter kueseliae</name>
    <dbReference type="NCBI Taxonomy" id="2042962"/>
    <lineage>
        <taxon>Bacteria</taxon>
        <taxon>Pseudomonadati</taxon>
        <taxon>Acidobacteriota</taxon>
        <taxon>Terriglobia</taxon>
        <taxon>Terriglobales</taxon>
        <taxon>Candidatus Korobacteraceae</taxon>
        <taxon>Candidatus Sulfotelmatobacter</taxon>
    </lineage>
</organism>
<proteinExistence type="predicted"/>
<dbReference type="Proteomes" id="UP000238701">
    <property type="component" value="Unassembled WGS sequence"/>
</dbReference>
<evidence type="ECO:0000313" key="3">
    <source>
        <dbReference type="Proteomes" id="UP000238701"/>
    </source>
</evidence>